<dbReference type="InterPro" id="IPR043502">
    <property type="entry name" value="DNA/RNA_pol_sf"/>
</dbReference>
<dbReference type="GO" id="GO:0004523">
    <property type="term" value="F:RNA-DNA hybrid ribonuclease activity"/>
    <property type="evidence" value="ECO:0007669"/>
    <property type="project" value="InterPro"/>
</dbReference>
<dbReference type="Proteomes" id="UP000604046">
    <property type="component" value="Unassembled WGS sequence"/>
</dbReference>
<dbReference type="Pfam" id="PF00075">
    <property type="entry name" value="RNase_H"/>
    <property type="match status" value="1"/>
</dbReference>
<keyword evidence="3" id="KW-1185">Reference proteome</keyword>
<organism evidence="2 3">
    <name type="scientific">Symbiodinium natans</name>
    <dbReference type="NCBI Taxonomy" id="878477"/>
    <lineage>
        <taxon>Eukaryota</taxon>
        <taxon>Sar</taxon>
        <taxon>Alveolata</taxon>
        <taxon>Dinophyceae</taxon>
        <taxon>Suessiales</taxon>
        <taxon>Symbiodiniaceae</taxon>
        <taxon>Symbiodinium</taxon>
    </lineage>
</organism>
<dbReference type="PROSITE" id="PS50878">
    <property type="entry name" value="RT_POL"/>
    <property type="match status" value="1"/>
</dbReference>
<dbReference type="SUPFAM" id="SSF56672">
    <property type="entry name" value="DNA/RNA polymerases"/>
    <property type="match status" value="1"/>
</dbReference>
<reference evidence="2" key="1">
    <citation type="submission" date="2021-02" db="EMBL/GenBank/DDBJ databases">
        <authorList>
            <person name="Dougan E. K."/>
            <person name="Rhodes N."/>
            <person name="Thang M."/>
            <person name="Chan C."/>
        </authorList>
    </citation>
    <scope>NUCLEOTIDE SEQUENCE</scope>
</reference>
<dbReference type="CDD" id="cd01650">
    <property type="entry name" value="RT_nLTR_like"/>
    <property type="match status" value="1"/>
</dbReference>
<dbReference type="EMBL" id="CAJNDS010002313">
    <property type="protein sequence ID" value="CAE7426386.1"/>
    <property type="molecule type" value="Genomic_DNA"/>
</dbReference>
<dbReference type="InterPro" id="IPR000477">
    <property type="entry name" value="RT_dom"/>
</dbReference>
<dbReference type="SUPFAM" id="SSF53098">
    <property type="entry name" value="Ribonuclease H-like"/>
    <property type="match status" value="1"/>
</dbReference>
<dbReference type="InterPro" id="IPR012337">
    <property type="entry name" value="RNaseH-like_sf"/>
</dbReference>
<dbReference type="Gene3D" id="3.30.420.10">
    <property type="entry name" value="Ribonuclease H-like superfamily/Ribonuclease H"/>
    <property type="match status" value="1"/>
</dbReference>
<dbReference type="OrthoDB" id="414730at2759"/>
<sequence length="1122" mass="127210">MQTFLADWKKGGKLHAASIKDSNFGTLDCLQKEERLDIRLCRARKEEAATFTVTNPDLVRPGATWVFGKVEAKVVSVRSNKVVLNKPASIEMTKKSAVQKTWCCDSSFVAGKVQDFWNSFWNAQRRPEERWMRQISQGIPQQQIFDAEISFHELEYVIRRLPLQKARGMDGWSNVELRLLHADEIEMLRSLFNQALHTTQWPTALAEASVALLAKVEQPAHPKDGRPITILPTIYRVWAKTMAQKIFKNIIGALPKDLFGSVPGRSTEDAAWELQATIEEALEEGSALAAISFDLSKAYNTIPRDLIRLLAERCGWPTKFTDLYLHALSKLRRYFKIHGGLWAPTYSQIGVPEGCPVAVPIMIMVTWGITNFIAPPETPNRMISFVDNWTVLTPETQTVVAILSRMKQAADGLALILNPDKTKVLATTARARKNCRQSSFQDEPLNVVSATQDLGVVFTSTLRCTASKMNERLQGNLSKLDRLRLMPWAASRKSQVLTRVVVPSVLYGSTFASTSKSFVSNLRGKFNVAIWGKQSQRSHHLAPLFGTATEYEPFFIIFWSRVRTLRRAVARDQDNTLRRWNRAINNPKASGPLKYLFDFLGQVRWQPLADFQVQTAKDELSLAFEDRAKIDERLHQEWLQVIAQAQSEKDGLHMIGAVDWCLTKRLRKESKQAPQVLGSFTSGAAIFSERKKHFLNEQEQRCRHCGGWDSQRHRLFECNHLVSCRNGLPIAEMSQGPVLQNERGLFKLPLAIQEWYDHVAQIPWPAFATMFRETVHLFTDGSTNGLDVLPKSAWAVTWAKQGSFEFVEVDRGLVPEEQTNYRAEAFAVLAAIQRATHAYLYIDNLSVVQGLHRLQSEGWNEVWWSNQAEAAVWRRIWNCWRTKSPATWVIKHVHSHKELTTASHDLEAWCFFHNDAVDRRAKLANADRPELQVKLYKRAVQEYRRLQHTSANIFQLQKNVLEAAGTNQNDNQALELAATREPLDEQGSQATFVVQTSHVDFGASLMCPRFLHVLAGFLNGEWTECPAGISICELYMAFVEDCGWLVPINVGAWKQDQLPLKWRSTAPSAWLHETDYAELAFARQVLSKQITTHQGNLALGHGPLGTTVITSYLVSRVGLSNY</sequence>
<comment type="caution">
    <text evidence="2">The sequence shown here is derived from an EMBL/GenBank/DDBJ whole genome shotgun (WGS) entry which is preliminary data.</text>
</comment>
<dbReference type="AlphaFoldDB" id="A0A812RAU9"/>
<dbReference type="InterPro" id="IPR002156">
    <property type="entry name" value="RNaseH_domain"/>
</dbReference>
<evidence type="ECO:0000313" key="2">
    <source>
        <dbReference type="EMBL" id="CAE7426386.1"/>
    </source>
</evidence>
<dbReference type="Pfam" id="PF00078">
    <property type="entry name" value="RVT_1"/>
    <property type="match status" value="1"/>
</dbReference>
<dbReference type="PANTHER" id="PTHR19446">
    <property type="entry name" value="REVERSE TRANSCRIPTASES"/>
    <property type="match status" value="1"/>
</dbReference>
<gene>
    <name evidence="2" type="primary">Pol</name>
    <name evidence="2" type="ORF">SNAT2548_LOCUS23203</name>
</gene>
<feature type="domain" description="Reverse transcriptase" evidence="1">
    <location>
        <begin position="194"/>
        <end position="458"/>
    </location>
</feature>
<dbReference type="InterPro" id="IPR036397">
    <property type="entry name" value="RNaseH_sf"/>
</dbReference>
<evidence type="ECO:0000259" key="1">
    <source>
        <dbReference type="PROSITE" id="PS50878"/>
    </source>
</evidence>
<dbReference type="GO" id="GO:0003676">
    <property type="term" value="F:nucleic acid binding"/>
    <property type="evidence" value="ECO:0007669"/>
    <property type="project" value="InterPro"/>
</dbReference>
<evidence type="ECO:0000313" key="3">
    <source>
        <dbReference type="Proteomes" id="UP000604046"/>
    </source>
</evidence>
<accession>A0A812RAU9</accession>
<name>A0A812RAU9_9DINO</name>
<proteinExistence type="predicted"/>
<protein>
    <submittedName>
        <fullName evidence="2">Pol protein</fullName>
    </submittedName>
</protein>